<gene>
    <name evidence="1" type="ORF">ERS852491_04971</name>
</gene>
<accession>A0A174MJQ7</accession>
<organism evidence="1 2">
    <name type="scientific">Faecalicatena contorta</name>
    <dbReference type="NCBI Taxonomy" id="39482"/>
    <lineage>
        <taxon>Bacteria</taxon>
        <taxon>Bacillati</taxon>
        <taxon>Bacillota</taxon>
        <taxon>Clostridia</taxon>
        <taxon>Lachnospirales</taxon>
        <taxon>Lachnospiraceae</taxon>
        <taxon>Faecalicatena</taxon>
    </lineage>
</organism>
<proteinExistence type="predicted"/>
<dbReference type="Proteomes" id="UP000095544">
    <property type="component" value="Unassembled WGS sequence"/>
</dbReference>
<evidence type="ECO:0000313" key="1">
    <source>
        <dbReference type="EMBL" id="CUP36612.1"/>
    </source>
</evidence>
<dbReference type="EMBL" id="CYZU01000090">
    <property type="protein sequence ID" value="CUP36612.1"/>
    <property type="molecule type" value="Genomic_DNA"/>
</dbReference>
<protein>
    <submittedName>
        <fullName evidence="1">Uncharacterized protein</fullName>
    </submittedName>
</protein>
<evidence type="ECO:0000313" key="2">
    <source>
        <dbReference type="Proteomes" id="UP000095544"/>
    </source>
</evidence>
<dbReference type="STRING" id="39482.ERS852491_04971"/>
<dbReference type="AlphaFoldDB" id="A0A174MJQ7"/>
<name>A0A174MJQ7_9FIRM</name>
<sequence length="150" mass="17038">MQSDGRGYSTIHTIRDVVIWQGVPIVWATQFYRREAAFLLRELCITDLTEKLPFGTVILVEERLGGATAGADAADRDVTFRAAADGAYFLSVTFFKVRDEFLVSPVLPEVSDTWEFINFEFLIFGRMGIIKSHCLSGIYLQIKFNNQQFI</sequence>
<reference evidence="1 2" key="1">
    <citation type="submission" date="2015-09" db="EMBL/GenBank/DDBJ databases">
        <authorList>
            <consortium name="Pathogen Informatics"/>
        </authorList>
    </citation>
    <scope>NUCLEOTIDE SEQUENCE [LARGE SCALE GENOMIC DNA]</scope>
    <source>
        <strain evidence="1 2">2789STDY5834876</strain>
    </source>
</reference>